<name>A0A1V0SEY7_9VIRU</name>
<keyword evidence="1" id="KW-1133">Transmembrane helix</keyword>
<feature type="transmembrane region" description="Helical" evidence="1">
    <location>
        <begin position="33"/>
        <end position="52"/>
    </location>
</feature>
<feature type="transmembrane region" description="Helical" evidence="1">
    <location>
        <begin position="58"/>
        <end position="79"/>
    </location>
</feature>
<proteinExistence type="predicted"/>
<evidence type="ECO:0000313" key="2">
    <source>
        <dbReference type="EMBL" id="ARF10283.1"/>
    </source>
</evidence>
<sequence>MYFENFKGDPDFDKLLLNIGLVKKETIQKDKFFLFYFVCIVIRFILYYNVYLFRNNKYLPYIILILCSFAFVNLSYGILYKTNEQWWSKKFQLIISLLLIIISLLLIFNIINNTSLIPIILFISLFGGILQSIKKN</sequence>
<evidence type="ECO:0000256" key="1">
    <source>
        <dbReference type="SAM" id="Phobius"/>
    </source>
</evidence>
<organism evidence="2">
    <name type="scientific">Hokovirus HKV1</name>
    <dbReference type="NCBI Taxonomy" id="1977638"/>
    <lineage>
        <taxon>Viruses</taxon>
        <taxon>Varidnaviria</taxon>
        <taxon>Bamfordvirae</taxon>
        <taxon>Nucleocytoviricota</taxon>
        <taxon>Megaviricetes</taxon>
        <taxon>Imitervirales</taxon>
        <taxon>Mimiviridae</taxon>
        <taxon>Klosneuvirinae</taxon>
        <taxon>Hokovirus</taxon>
    </lineage>
</organism>
<protein>
    <submittedName>
        <fullName evidence="2">Uncharacterized protein</fullName>
    </submittedName>
</protein>
<keyword evidence="1" id="KW-0812">Transmembrane</keyword>
<feature type="transmembrane region" description="Helical" evidence="1">
    <location>
        <begin position="116"/>
        <end position="133"/>
    </location>
</feature>
<accession>A0A1V0SEY7</accession>
<feature type="transmembrane region" description="Helical" evidence="1">
    <location>
        <begin position="91"/>
        <end position="110"/>
    </location>
</feature>
<keyword evidence="1" id="KW-0472">Membrane</keyword>
<dbReference type="EMBL" id="KY684103">
    <property type="protein sequence ID" value="ARF10283.1"/>
    <property type="molecule type" value="Genomic_DNA"/>
</dbReference>
<reference evidence="2" key="1">
    <citation type="journal article" date="2017" name="Science">
        <title>Giant viruses with an expanded complement of translation system components.</title>
        <authorList>
            <person name="Schulz F."/>
            <person name="Yutin N."/>
            <person name="Ivanova N.N."/>
            <person name="Ortega D.R."/>
            <person name="Lee T.K."/>
            <person name="Vierheilig J."/>
            <person name="Daims H."/>
            <person name="Horn M."/>
            <person name="Wagner M."/>
            <person name="Jensen G.J."/>
            <person name="Kyrpides N.C."/>
            <person name="Koonin E.V."/>
            <person name="Woyke T."/>
        </authorList>
    </citation>
    <scope>NUCLEOTIDE SEQUENCE</scope>
    <source>
        <strain evidence="2">HKV1</strain>
    </source>
</reference>
<gene>
    <name evidence="2" type="ORF">Hokovirus_1_162</name>
</gene>